<sequence length="210" mass="22565">MSTMPHYLPTGTVYGTLLNFRAEVEALAPQMTQPPYKAPAKAPVLYVKTANTWSPHGSAIAVPAQVPEVEVGASIGMVIGDEGVAGFVLMNDLSIPHASFFRPPVKYKCVDGFLGIGPMLRDAQEAVDPASFRIEVRIDGELRQSIDFSHLVRPAQQLLADVAEFMTLARGDVLMLGCDAGRPLARAGHHIEISAPGFETLSNTLRQEAA</sequence>
<reference evidence="5 6" key="1">
    <citation type="submission" date="2024-03" db="EMBL/GenBank/DDBJ databases">
        <title>Novel species of the genus Variovorax.</title>
        <authorList>
            <person name="Liu Q."/>
            <person name="Xin Y.-H."/>
        </authorList>
    </citation>
    <scope>NUCLEOTIDE SEQUENCE [LARGE SCALE GENOMIC DNA]</scope>
    <source>
        <strain evidence="5 6">KACC 18501</strain>
    </source>
</reference>
<dbReference type="InterPro" id="IPR011234">
    <property type="entry name" value="Fumarylacetoacetase-like_C"/>
</dbReference>
<organism evidence="5 6">
    <name type="scientific">Variovorax humicola</name>
    <dbReference type="NCBI Taxonomy" id="1769758"/>
    <lineage>
        <taxon>Bacteria</taxon>
        <taxon>Pseudomonadati</taxon>
        <taxon>Pseudomonadota</taxon>
        <taxon>Betaproteobacteria</taxon>
        <taxon>Burkholderiales</taxon>
        <taxon>Comamonadaceae</taxon>
        <taxon>Variovorax</taxon>
    </lineage>
</organism>
<feature type="domain" description="Fumarylacetoacetase-like C-terminal" evidence="4">
    <location>
        <begin position="12"/>
        <end position="205"/>
    </location>
</feature>
<evidence type="ECO:0000256" key="2">
    <source>
        <dbReference type="ARBA" id="ARBA00010211"/>
    </source>
</evidence>
<evidence type="ECO:0000259" key="4">
    <source>
        <dbReference type="Pfam" id="PF01557"/>
    </source>
</evidence>
<proteinExistence type="inferred from homology"/>
<dbReference type="GO" id="GO:0016787">
    <property type="term" value="F:hydrolase activity"/>
    <property type="evidence" value="ECO:0007669"/>
    <property type="project" value="UniProtKB-KW"/>
</dbReference>
<dbReference type="Pfam" id="PF01557">
    <property type="entry name" value="FAA_hydrolase"/>
    <property type="match status" value="1"/>
</dbReference>
<dbReference type="Gene3D" id="3.90.850.10">
    <property type="entry name" value="Fumarylacetoacetase-like, C-terminal domain"/>
    <property type="match status" value="1"/>
</dbReference>
<keyword evidence="6" id="KW-1185">Reference proteome</keyword>
<name>A0ABU8W5U9_9BURK</name>
<dbReference type="EMBL" id="JBBKZV010000022">
    <property type="protein sequence ID" value="MEJ8825421.1"/>
    <property type="molecule type" value="Genomic_DNA"/>
</dbReference>
<comment type="caution">
    <text evidence="5">The sequence shown here is derived from an EMBL/GenBank/DDBJ whole genome shotgun (WGS) entry which is preliminary data.</text>
</comment>
<evidence type="ECO:0000256" key="3">
    <source>
        <dbReference type="ARBA" id="ARBA00022723"/>
    </source>
</evidence>
<comment type="similarity">
    <text evidence="2">Belongs to the FAH family.</text>
</comment>
<dbReference type="InterPro" id="IPR051121">
    <property type="entry name" value="FAH"/>
</dbReference>
<comment type="cofactor">
    <cofactor evidence="1">
        <name>Mg(2+)</name>
        <dbReference type="ChEBI" id="CHEBI:18420"/>
    </cofactor>
</comment>
<keyword evidence="3" id="KW-0479">Metal-binding</keyword>
<accession>A0ABU8W5U9</accession>
<keyword evidence="5" id="KW-0378">Hydrolase</keyword>
<dbReference type="Proteomes" id="UP001363010">
    <property type="component" value="Unassembled WGS sequence"/>
</dbReference>
<dbReference type="RefSeq" id="WP_340366454.1">
    <property type="nucleotide sequence ID" value="NZ_JBBKZV010000022.1"/>
</dbReference>
<evidence type="ECO:0000313" key="6">
    <source>
        <dbReference type="Proteomes" id="UP001363010"/>
    </source>
</evidence>
<dbReference type="PANTHER" id="PTHR42796">
    <property type="entry name" value="FUMARYLACETOACETATE HYDROLASE DOMAIN-CONTAINING PROTEIN 2A-RELATED"/>
    <property type="match status" value="1"/>
</dbReference>
<dbReference type="InterPro" id="IPR036663">
    <property type="entry name" value="Fumarylacetoacetase_C_sf"/>
</dbReference>
<evidence type="ECO:0000313" key="5">
    <source>
        <dbReference type="EMBL" id="MEJ8825421.1"/>
    </source>
</evidence>
<protein>
    <submittedName>
        <fullName evidence="5">Fumarylacetoacetate hydrolase family protein</fullName>
    </submittedName>
</protein>
<evidence type="ECO:0000256" key="1">
    <source>
        <dbReference type="ARBA" id="ARBA00001946"/>
    </source>
</evidence>
<gene>
    <name evidence="5" type="ORF">WKW80_25930</name>
</gene>
<dbReference type="PANTHER" id="PTHR42796:SF4">
    <property type="entry name" value="FUMARYLACETOACETATE HYDROLASE DOMAIN-CONTAINING PROTEIN 2A"/>
    <property type="match status" value="1"/>
</dbReference>
<dbReference type="SUPFAM" id="SSF56529">
    <property type="entry name" value="FAH"/>
    <property type="match status" value="1"/>
</dbReference>